<dbReference type="InterPro" id="IPR037053">
    <property type="entry name" value="Phage_tail_collar_dom_sf"/>
</dbReference>
<dbReference type="RefSeq" id="WP_284313374.1">
    <property type="nucleotide sequence ID" value="NZ_BSPC01000028.1"/>
</dbReference>
<proteinExistence type="predicted"/>
<dbReference type="Proteomes" id="UP001156882">
    <property type="component" value="Unassembled WGS sequence"/>
</dbReference>
<dbReference type="Pfam" id="PF07484">
    <property type="entry name" value="Collar"/>
    <property type="match status" value="1"/>
</dbReference>
<evidence type="ECO:0000259" key="1">
    <source>
        <dbReference type="Pfam" id="PF07484"/>
    </source>
</evidence>
<feature type="domain" description="Phage tail collar" evidence="1">
    <location>
        <begin position="7"/>
        <end position="63"/>
    </location>
</feature>
<reference evidence="3" key="1">
    <citation type="journal article" date="2019" name="Int. J. Syst. Evol. Microbiol.">
        <title>The Global Catalogue of Microorganisms (GCM) 10K type strain sequencing project: providing services to taxonomists for standard genome sequencing and annotation.</title>
        <authorList>
            <consortium name="The Broad Institute Genomics Platform"/>
            <consortium name="The Broad Institute Genome Sequencing Center for Infectious Disease"/>
            <person name="Wu L."/>
            <person name="Ma J."/>
        </authorList>
    </citation>
    <scope>NUCLEOTIDE SEQUENCE [LARGE SCALE GENOMIC DNA]</scope>
    <source>
        <strain evidence="3">NBRC 101365</strain>
    </source>
</reference>
<gene>
    <name evidence="2" type="ORF">GCM10007874_32960</name>
</gene>
<dbReference type="SUPFAM" id="SSF88874">
    <property type="entry name" value="Receptor-binding domain of short tail fibre protein gp12"/>
    <property type="match status" value="1"/>
</dbReference>
<evidence type="ECO:0000313" key="2">
    <source>
        <dbReference type="EMBL" id="GLS20279.1"/>
    </source>
</evidence>
<evidence type="ECO:0000313" key="3">
    <source>
        <dbReference type="Proteomes" id="UP001156882"/>
    </source>
</evidence>
<keyword evidence="3" id="KW-1185">Reference proteome</keyword>
<name>A0ABQ6CNI2_9HYPH</name>
<organism evidence="2 3">
    <name type="scientific">Labrys miyagiensis</name>
    <dbReference type="NCBI Taxonomy" id="346912"/>
    <lineage>
        <taxon>Bacteria</taxon>
        <taxon>Pseudomonadati</taxon>
        <taxon>Pseudomonadota</taxon>
        <taxon>Alphaproteobacteria</taxon>
        <taxon>Hyphomicrobiales</taxon>
        <taxon>Xanthobacteraceae</taxon>
        <taxon>Labrys</taxon>
    </lineage>
</organism>
<sequence length="181" mass="18850">MTTVYLGQIEIFAFSFAPKGWALCNGQIMSIAQNQALFALLGVTYGGNGTTTFALPDLRGRVPLGVSPSYILGMVDGQETETLLTTEMPSHNHSLMADSTTTANSNGGTPGNNTVLGNSTGVITQPAGSFAVQIYSSKAATQTLNPAVIAPGGGTQPHENRMPYLVLNACIALQGVFPSRN</sequence>
<protein>
    <submittedName>
        <fullName evidence="2">Microcystin dependent protein</fullName>
    </submittedName>
</protein>
<accession>A0ABQ6CNI2</accession>
<comment type="caution">
    <text evidence="2">The sequence shown here is derived from an EMBL/GenBank/DDBJ whole genome shotgun (WGS) entry which is preliminary data.</text>
</comment>
<dbReference type="EMBL" id="BSPC01000028">
    <property type="protein sequence ID" value="GLS20279.1"/>
    <property type="molecule type" value="Genomic_DNA"/>
</dbReference>
<dbReference type="InterPro" id="IPR011083">
    <property type="entry name" value="Phage_tail_collar_dom"/>
</dbReference>
<dbReference type="Gene3D" id="3.90.1340.10">
    <property type="entry name" value="Phage tail collar domain"/>
    <property type="match status" value="1"/>
</dbReference>